<dbReference type="Pfam" id="PF07859">
    <property type="entry name" value="Abhydrolase_3"/>
    <property type="match status" value="1"/>
</dbReference>
<gene>
    <name evidence="3" type="ORF">LTR69_007075</name>
</gene>
<evidence type="ECO:0000259" key="2">
    <source>
        <dbReference type="Pfam" id="PF07859"/>
    </source>
</evidence>
<dbReference type="PANTHER" id="PTHR48081">
    <property type="entry name" value="AB HYDROLASE SUPERFAMILY PROTEIN C4A8.06C"/>
    <property type="match status" value="1"/>
</dbReference>
<reference evidence="3 4" key="1">
    <citation type="submission" date="2023-08" db="EMBL/GenBank/DDBJ databases">
        <title>Black Yeasts Isolated from many extreme environments.</title>
        <authorList>
            <person name="Coleine C."/>
            <person name="Stajich J.E."/>
            <person name="Selbmann L."/>
        </authorList>
    </citation>
    <scope>NUCLEOTIDE SEQUENCE [LARGE SCALE GENOMIC DNA]</scope>
    <source>
        <strain evidence="3 4">CCFEE 6328</strain>
    </source>
</reference>
<dbReference type="Gene3D" id="3.40.50.1820">
    <property type="entry name" value="alpha/beta hydrolase"/>
    <property type="match status" value="1"/>
</dbReference>
<evidence type="ECO:0000313" key="3">
    <source>
        <dbReference type="EMBL" id="KAK5058078.1"/>
    </source>
</evidence>
<protein>
    <recommendedName>
        <fullName evidence="2">Alpha/beta hydrolase fold-3 domain-containing protein</fullName>
    </recommendedName>
</protein>
<dbReference type="EMBL" id="JAVRRF010000015">
    <property type="protein sequence ID" value="KAK5058078.1"/>
    <property type="molecule type" value="Genomic_DNA"/>
</dbReference>
<dbReference type="Proteomes" id="UP001345691">
    <property type="component" value="Unassembled WGS sequence"/>
</dbReference>
<dbReference type="InterPro" id="IPR029058">
    <property type="entry name" value="AB_hydrolase_fold"/>
</dbReference>
<comment type="caution">
    <text evidence="3">The sequence shown here is derived from an EMBL/GenBank/DDBJ whole genome shotgun (WGS) entry which is preliminary data.</text>
</comment>
<accession>A0ABR0J773</accession>
<dbReference type="InterPro" id="IPR013094">
    <property type="entry name" value="AB_hydrolase_3"/>
</dbReference>
<keyword evidence="4" id="KW-1185">Reference proteome</keyword>
<organism evidence="3 4">
    <name type="scientific">Exophiala sideris</name>
    <dbReference type="NCBI Taxonomy" id="1016849"/>
    <lineage>
        <taxon>Eukaryota</taxon>
        <taxon>Fungi</taxon>
        <taxon>Dikarya</taxon>
        <taxon>Ascomycota</taxon>
        <taxon>Pezizomycotina</taxon>
        <taxon>Eurotiomycetes</taxon>
        <taxon>Chaetothyriomycetidae</taxon>
        <taxon>Chaetothyriales</taxon>
        <taxon>Herpotrichiellaceae</taxon>
        <taxon>Exophiala</taxon>
    </lineage>
</organism>
<dbReference type="SUPFAM" id="SSF53474">
    <property type="entry name" value="alpha/beta-Hydrolases"/>
    <property type="match status" value="1"/>
</dbReference>
<evidence type="ECO:0000313" key="4">
    <source>
        <dbReference type="Proteomes" id="UP001345691"/>
    </source>
</evidence>
<sequence>METPIENPYHPILPQYLEGMDPVFVEYYNKYHLHAPEVQEVPIRLYRTDPAYALMPAGRSKGPKVAHDRIKDIQVAVDGGKIFVRVYEPDTISGLRPCYINLHGGGWTVGGGREIDAPFCRLVTAELGCVAFDVDYRLAPEFPYPVPLDDCWSAINYILDHASEYSIDTTRVAVGGCSAGGHLSAVTSILARDQGTPFVFQLLGCPCIDATATDQSGEVKVADDCPYESWRTNAEAPCLPLTSMVWYHNNFLGVPRPQGYKNVGSSGWLVIARADHYQDWKLSPIKALSLKGLPPALVVTAEFDVLRDEGEAYAERLKSEGVEVTCVRMKGVPHPFPLFDAVIDAGKEYNRIAVDALRKAFQ</sequence>
<dbReference type="PANTHER" id="PTHR48081:SF8">
    <property type="entry name" value="ALPHA_BETA HYDROLASE FOLD-3 DOMAIN-CONTAINING PROTEIN-RELATED"/>
    <property type="match status" value="1"/>
</dbReference>
<keyword evidence="1" id="KW-0378">Hydrolase</keyword>
<dbReference type="InterPro" id="IPR050300">
    <property type="entry name" value="GDXG_lipolytic_enzyme"/>
</dbReference>
<feature type="domain" description="Alpha/beta hydrolase fold-3" evidence="2">
    <location>
        <begin position="100"/>
        <end position="337"/>
    </location>
</feature>
<evidence type="ECO:0000256" key="1">
    <source>
        <dbReference type="ARBA" id="ARBA00022801"/>
    </source>
</evidence>
<proteinExistence type="predicted"/>
<name>A0ABR0J773_9EURO</name>